<keyword evidence="1" id="KW-1133">Transmembrane helix</keyword>
<dbReference type="AlphaFoldDB" id="A0A2W2BB73"/>
<keyword evidence="3" id="KW-1185">Reference proteome</keyword>
<dbReference type="RefSeq" id="WP_111000902.1">
    <property type="nucleotide sequence ID" value="NZ_QKTW01000028.1"/>
</dbReference>
<evidence type="ECO:0000313" key="2">
    <source>
        <dbReference type="EMBL" id="PZF70886.1"/>
    </source>
</evidence>
<gene>
    <name evidence="2" type="ORF">DN068_20895</name>
</gene>
<keyword evidence="1" id="KW-0472">Membrane</keyword>
<dbReference type="Proteomes" id="UP000248745">
    <property type="component" value="Unassembled WGS sequence"/>
</dbReference>
<protein>
    <recommendedName>
        <fullName evidence="4">DUF4328 domain-containing protein</fullName>
    </recommendedName>
</protein>
<organism evidence="2 3">
    <name type="scientific">Taibaiella soli</name>
    <dbReference type="NCBI Taxonomy" id="1649169"/>
    <lineage>
        <taxon>Bacteria</taxon>
        <taxon>Pseudomonadati</taxon>
        <taxon>Bacteroidota</taxon>
        <taxon>Chitinophagia</taxon>
        <taxon>Chitinophagales</taxon>
        <taxon>Chitinophagaceae</taxon>
        <taxon>Taibaiella</taxon>
    </lineage>
</organism>
<name>A0A2W2BB73_9BACT</name>
<dbReference type="EMBL" id="QKTW01000028">
    <property type="protein sequence ID" value="PZF70886.1"/>
    <property type="molecule type" value="Genomic_DNA"/>
</dbReference>
<feature type="transmembrane region" description="Helical" evidence="1">
    <location>
        <begin position="88"/>
        <end position="107"/>
    </location>
</feature>
<feature type="transmembrane region" description="Helical" evidence="1">
    <location>
        <begin position="7"/>
        <end position="27"/>
    </location>
</feature>
<sequence>MDPIGALILGLIVLGGLLTVTVLFILTLSKTLQLVDIRNRTLEPNQVWLILIPIFNFYWSFVLAKKISASISNEFRSRAIVIAPRPTYALGIATSVLDIVCSIMSWTTRDSPFNSFLLLASFVVWIAYWANVADYKKKLSQLPPKENEESLIFKNIPVQH</sequence>
<dbReference type="OrthoDB" id="674197at2"/>
<feature type="transmembrane region" description="Helical" evidence="1">
    <location>
        <begin position="47"/>
        <end position="67"/>
    </location>
</feature>
<keyword evidence="1" id="KW-0812">Transmembrane</keyword>
<comment type="caution">
    <text evidence="2">The sequence shown here is derived from an EMBL/GenBank/DDBJ whole genome shotgun (WGS) entry which is preliminary data.</text>
</comment>
<evidence type="ECO:0008006" key="4">
    <source>
        <dbReference type="Google" id="ProtNLM"/>
    </source>
</evidence>
<evidence type="ECO:0000313" key="3">
    <source>
        <dbReference type="Proteomes" id="UP000248745"/>
    </source>
</evidence>
<evidence type="ECO:0000256" key="1">
    <source>
        <dbReference type="SAM" id="Phobius"/>
    </source>
</evidence>
<accession>A0A2W2BB73</accession>
<proteinExistence type="predicted"/>
<feature type="transmembrane region" description="Helical" evidence="1">
    <location>
        <begin position="113"/>
        <end position="130"/>
    </location>
</feature>
<reference evidence="2 3" key="1">
    <citation type="submission" date="2018-06" db="EMBL/GenBank/DDBJ databases">
        <title>Mucibacter soli gen. nov., sp. nov., a new member of the family Chitinophagaceae producing mucin.</title>
        <authorList>
            <person name="Kim M.-K."/>
            <person name="Park S."/>
            <person name="Kim T.-S."/>
            <person name="Joung Y."/>
            <person name="Han J.-H."/>
            <person name="Kim S.B."/>
        </authorList>
    </citation>
    <scope>NUCLEOTIDE SEQUENCE [LARGE SCALE GENOMIC DNA]</scope>
    <source>
        <strain evidence="2 3">R1-15</strain>
    </source>
</reference>